<keyword evidence="2" id="KW-1185">Reference proteome</keyword>
<evidence type="ECO:0000313" key="2">
    <source>
        <dbReference type="Proteomes" id="UP001732700"/>
    </source>
</evidence>
<organism evidence="1 2">
    <name type="scientific">Avena sativa</name>
    <name type="common">Oat</name>
    <dbReference type="NCBI Taxonomy" id="4498"/>
    <lineage>
        <taxon>Eukaryota</taxon>
        <taxon>Viridiplantae</taxon>
        <taxon>Streptophyta</taxon>
        <taxon>Embryophyta</taxon>
        <taxon>Tracheophyta</taxon>
        <taxon>Spermatophyta</taxon>
        <taxon>Magnoliopsida</taxon>
        <taxon>Liliopsida</taxon>
        <taxon>Poales</taxon>
        <taxon>Poaceae</taxon>
        <taxon>BOP clade</taxon>
        <taxon>Pooideae</taxon>
        <taxon>Poodae</taxon>
        <taxon>Poeae</taxon>
        <taxon>Poeae Chloroplast Group 1 (Aveneae type)</taxon>
        <taxon>Aveninae</taxon>
        <taxon>Avena</taxon>
    </lineage>
</organism>
<dbReference type="Proteomes" id="UP001732700">
    <property type="component" value="Chromosome 7A"/>
</dbReference>
<evidence type="ECO:0000313" key="1">
    <source>
        <dbReference type="EnsemblPlants" id="AVESA.00010b.r2.7AG1243910.1.CDS"/>
    </source>
</evidence>
<reference evidence="1" key="2">
    <citation type="submission" date="2025-09" db="UniProtKB">
        <authorList>
            <consortium name="EnsemblPlants"/>
        </authorList>
    </citation>
    <scope>IDENTIFICATION</scope>
</reference>
<dbReference type="EnsemblPlants" id="AVESA.00010b.r2.7AG1243910.1">
    <property type="protein sequence ID" value="AVESA.00010b.r2.7AG1243910.1.CDS"/>
    <property type="gene ID" value="AVESA.00010b.r2.7AG1243910"/>
</dbReference>
<accession>A0ACD6A069</accession>
<protein>
    <submittedName>
        <fullName evidence="1">Uncharacterized protein</fullName>
    </submittedName>
</protein>
<sequence>MAMKRTNCSLVMGFPYLVLLIISSSWLPHVTSLSFNYNFSSPAVLAGADLKYMNDSAPALGRIDLTNQSRRWSTGRVAHRQAVRLWDNSTGKVASFTTSFMFAIKPASNNTARGDGMAFFVGPYPPTMPTDAAAGYLALFNNRDNPANSYFPPTVGVEFDAFKNLGWDPLDTNCHMGVNVNGIRSIQYTALPDGIYNGVMSASVRYDAKAATLSATLRFVDPPWQTTYTVSANVDLRAAGLPQDAAVGFSASIGDLIEQHQILSWSFESTMTDSKTKNIGLIAGLVSASLVVLLAVAACLGYLHYLKRSSITSEDAETPLDQDMDNEFEKGSGPRRFSYNELSRATRGFSNEEKLGEGGFGAVYRGLLRDQGIHVAIKRISKTSSQGRKEYIAEVTIIGRLRHRNLVQLVGWCHKADELLLVYELMTNGSLDAHLYNPKKLLTWPTRRKIILDIGSALMYLHQEWEQCVVHRDIKPSNVMLDSSFNAKLGDFGLARLVDHSRGAHTTMMLAGTKGYMDPACAVTSRASAETDVYSFGVVLLEVACGRRPAVPQEDESRVVLVDWVWQLYGRGTVLDAADPRLDGEFDAAEMERALAVGLWCVHPDYGFRPSIRQAMGVFQFEAPLPDLPPEMPVVAMFAPPRGGYGSSDTSLTGSSDTRGHSSTTSDRTTKSGSFATADTRSHDARLANQTAGTAEHVQIRTYTS</sequence>
<reference evidence="1" key="1">
    <citation type="submission" date="2021-05" db="EMBL/GenBank/DDBJ databases">
        <authorList>
            <person name="Scholz U."/>
            <person name="Mascher M."/>
            <person name="Fiebig A."/>
        </authorList>
    </citation>
    <scope>NUCLEOTIDE SEQUENCE [LARGE SCALE GENOMIC DNA]</scope>
</reference>
<proteinExistence type="predicted"/>
<name>A0ACD6A069_AVESA</name>